<dbReference type="Pfam" id="PF00326">
    <property type="entry name" value="Peptidase_S9"/>
    <property type="match status" value="1"/>
</dbReference>
<dbReference type="EMBL" id="AQRA01000007">
    <property type="protein sequence ID" value="EZH72855.1"/>
    <property type="molecule type" value="Genomic_DNA"/>
</dbReference>
<dbReference type="Gene3D" id="3.40.50.1820">
    <property type="entry name" value="alpha/beta hydrolase"/>
    <property type="match status" value="1"/>
</dbReference>
<dbReference type="PANTHER" id="PTHR11731">
    <property type="entry name" value="PROTEASE FAMILY S9B,C DIPEPTIDYL-PEPTIDASE IV-RELATED"/>
    <property type="match status" value="1"/>
</dbReference>
<dbReference type="GO" id="GO:0006508">
    <property type="term" value="P:proteolysis"/>
    <property type="evidence" value="ECO:0007669"/>
    <property type="project" value="InterPro"/>
</dbReference>
<evidence type="ECO:0000313" key="5">
    <source>
        <dbReference type="Proteomes" id="UP000023541"/>
    </source>
</evidence>
<organism evidence="4 5">
    <name type="scientific">Aquimarina atlantica</name>
    <dbReference type="NCBI Taxonomy" id="1317122"/>
    <lineage>
        <taxon>Bacteria</taxon>
        <taxon>Pseudomonadati</taxon>
        <taxon>Bacteroidota</taxon>
        <taxon>Flavobacteriia</taxon>
        <taxon>Flavobacteriales</taxon>
        <taxon>Flavobacteriaceae</taxon>
        <taxon>Aquimarina</taxon>
    </lineage>
</organism>
<dbReference type="AlphaFoldDB" id="A0A023BS89"/>
<dbReference type="STRING" id="1317122.ATO12_22260"/>
<gene>
    <name evidence="4" type="ORF">ATO12_22260</name>
</gene>
<dbReference type="PANTHER" id="PTHR11731:SF193">
    <property type="entry name" value="DIPEPTIDYL PEPTIDASE 9"/>
    <property type="match status" value="1"/>
</dbReference>
<sequence length="744" mass="84414">MKKVCCIFFVILSVSILSAQQSKLSLEQIFSSRDFSSERSKALKWFEGGDSYTTLVASSENNGYYDIIKTDTKTGEQSILIPAKWMIPKGTDTPLRIENYTWSTDKSKVLFFTNSARVWRYNTKGDYWVLDLKTKKLIKLGGIKSKPSSLMFAKFSPDGNKIGYVREHNIYIESLTDGNIKALTTDGTDKIINGTFDWAYEEEFSCRDGFRWSPDGSKIAYWRIDASKIKNFLMINTTDSIYSYTIPVQYPKAGEKPSEAKVGVVNASGGVTTWMKLPGDASNQYIPRMIWKPNSKSLLLQHLNRAQNHNKVTLCNTLDGSTRVVYEDKETAWLEAVDDFKYLEDASTFTWVSEKSGWKALYLVKDGNETQVSPTDSDMINIELIDEKNGWLYYMASPENATQRYLYRIKLNKKGKAERLSPKDQPGTHRYRIAPNGKFAQHTYSKSGLPPTTDIISLPDHKVIKTLVSNQKLKKQIAAIDHNPQEFFKISLDDGTSLDAYMIKPLAFDPSKKYPVLFHVYGEPWSQTVLDSWGGSNYLWHTMLSQQGYIIMSIDNRGTPGPKGREWRKCVYGQIGVLSSSDQAQGTQKIIEMFDFVDPDRIGIWGWSGGGSMTLNALFRYPEIYKMGMAVAPVSDQRLYDNIYQERYSGIPQLMPESYEKGSPVNFAKNLKGDLLLIHGTGDDNVHYQSIEVLANALIRHNKIFSMVSYPNRSHGIYEGENTSRHLRETLTHYLKTNLPGGGK</sequence>
<keyword evidence="1" id="KW-0732">Signal</keyword>
<feature type="signal peptide" evidence="1">
    <location>
        <begin position="1"/>
        <end position="19"/>
    </location>
</feature>
<evidence type="ECO:0000259" key="2">
    <source>
        <dbReference type="Pfam" id="PF00326"/>
    </source>
</evidence>
<feature type="domain" description="Peptidase S9 prolyl oligopeptidase catalytic" evidence="2">
    <location>
        <begin position="543"/>
        <end position="739"/>
    </location>
</feature>
<dbReference type="GO" id="GO:0008236">
    <property type="term" value="F:serine-type peptidase activity"/>
    <property type="evidence" value="ECO:0007669"/>
    <property type="project" value="InterPro"/>
</dbReference>
<comment type="caution">
    <text evidence="4">The sequence shown here is derived from an EMBL/GenBank/DDBJ whole genome shotgun (WGS) entry which is preliminary data.</text>
</comment>
<keyword evidence="5" id="KW-1185">Reference proteome</keyword>
<evidence type="ECO:0000259" key="3">
    <source>
        <dbReference type="Pfam" id="PF00930"/>
    </source>
</evidence>
<dbReference type="eggNOG" id="COG1506">
    <property type="taxonomic scope" value="Bacteria"/>
</dbReference>
<evidence type="ECO:0000256" key="1">
    <source>
        <dbReference type="SAM" id="SignalP"/>
    </source>
</evidence>
<accession>A0A023BS89</accession>
<feature type="domain" description="Dipeptidylpeptidase IV N-terminal" evidence="3">
    <location>
        <begin position="103"/>
        <end position="451"/>
    </location>
</feature>
<protein>
    <submittedName>
        <fullName evidence="4">Peptidase S9</fullName>
    </submittedName>
</protein>
<proteinExistence type="predicted"/>
<dbReference type="InterPro" id="IPR029058">
    <property type="entry name" value="AB_hydrolase_fold"/>
</dbReference>
<evidence type="ECO:0000313" key="4">
    <source>
        <dbReference type="EMBL" id="EZH72855.1"/>
    </source>
</evidence>
<dbReference type="GO" id="GO:0008239">
    <property type="term" value="F:dipeptidyl-peptidase activity"/>
    <property type="evidence" value="ECO:0007669"/>
    <property type="project" value="TreeGrafter"/>
</dbReference>
<dbReference type="InterPro" id="IPR002469">
    <property type="entry name" value="Peptidase_S9B_N"/>
</dbReference>
<dbReference type="InterPro" id="IPR050278">
    <property type="entry name" value="Serine_Prot_S9B/DPPIV"/>
</dbReference>
<dbReference type="InterPro" id="IPR001375">
    <property type="entry name" value="Peptidase_S9_cat"/>
</dbReference>
<dbReference type="SUPFAM" id="SSF53474">
    <property type="entry name" value="alpha/beta-Hydrolases"/>
    <property type="match status" value="1"/>
</dbReference>
<dbReference type="Pfam" id="PF00930">
    <property type="entry name" value="DPPIV_N"/>
    <property type="match status" value="1"/>
</dbReference>
<reference evidence="4 5" key="1">
    <citation type="submission" date="2014-04" db="EMBL/GenBank/DDBJ databases">
        <title>Aquimarina sp. 22II-S11-z7 Genome Sequencing.</title>
        <authorList>
            <person name="Lai Q."/>
        </authorList>
    </citation>
    <scope>NUCLEOTIDE SEQUENCE [LARGE SCALE GENOMIC DNA]</scope>
    <source>
        <strain evidence="4 5">22II-S11-z7</strain>
    </source>
</reference>
<dbReference type="SUPFAM" id="SSF82171">
    <property type="entry name" value="DPP6 N-terminal domain-like"/>
    <property type="match status" value="1"/>
</dbReference>
<dbReference type="Proteomes" id="UP000023541">
    <property type="component" value="Unassembled WGS sequence"/>
</dbReference>
<dbReference type="Gene3D" id="2.140.10.30">
    <property type="entry name" value="Dipeptidylpeptidase IV, N-terminal domain"/>
    <property type="match status" value="1"/>
</dbReference>
<name>A0A023BS89_9FLAO</name>
<feature type="chain" id="PRO_5001515639" evidence="1">
    <location>
        <begin position="20"/>
        <end position="744"/>
    </location>
</feature>